<gene>
    <name evidence="1" type="ORF">FA707_09695</name>
</gene>
<protein>
    <submittedName>
        <fullName evidence="1">PRD domain-containing protein</fullName>
    </submittedName>
</protein>
<dbReference type="InterPro" id="IPR050661">
    <property type="entry name" value="BglG_antiterminators"/>
</dbReference>
<dbReference type="RefSeq" id="WP_136954007.1">
    <property type="nucleotide sequence ID" value="NZ_CP039712.1"/>
</dbReference>
<dbReference type="SUPFAM" id="SSF63520">
    <property type="entry name" value="PTS-regulatory domain, PRD"/>
    <property type="match status" value="2"/>
</dbReference>
<dbReference type="Gene3D" id="2.30.24.10">
    <property type="entry name" value="CAT RNA-binding domain"/>
    <property type="match status" value="1"/>
</dbReference>
<reference evidence="1 2" key="1">
    <citation type="submission" date="2019-04" db="EMBL/GenBank/DDBJ databases">
        <title>Vagococcus sp. nov., isolated from faeces of yaks (Bos grunniens).</title>
        <authorList>
            <person name="Ge Y."/>
        </authorList>
    </citation>
    <scope>NUCLEOTIDE SEQUENCE [LARGE SCALE GENOMIC DNA]</scope>
    <source>
        <strain evidence="1 2">MN-17</strain>
    </source>
</reference>
<proteinExistence type="predicted"/>
<sequence length="279" mass="32219">MKIIKILNNNAAVCQTEDHQEIICFGKGIAFQRKVGETIEEALIDKKFLPDNADFVGKYQQIISAIPDDYVTLADKIIDNIKVKLGKRLNDNLYISLTDHIFAAVQRYQEGVSLTNTMLWDIKRFYPTEFKLGQESLALIVDELAIRLPEDEAGFIAFHIVNAELDEEVENTYQITKVMTEVLNIVKYHFNVTLDEDSVYYYRFVTHLKFLAQRLLNGSTHQDGGEDPLFQTIKTAYPASFDCSMKVNDFLNKKYHLNLSEEELSYLTIHLDRLIYKTK</sequence>
<dbReference type="OrthoDB" id="9813552at2"/>
<accession>A0A4D7CSD6</accession>
<dbReference type="InterPro" id="IPR036634">
    <property type="entry name" value="PRD_sf"/>
</dbReference>
<dbReference type="PANTHER" id="PTHR30185">
    <property type="entry name" value="CRYPTIC BETA-GLUCOSIDE BGL OPERON ANTITERMINATOR"/>
    <property type="match status" value="1"/>
</dbReference>
<dbReference type="AlphaFoldDB" id="A0A4D7CSD6"/>
<evidence type="ECO:0000313" key="1">
    <source>
        <dbReference type="EMBL" id="QCI87185.1"/>
    </source>
</evidence>
<dbReference type="NCBIfam" id="NF046042">
    <property type="entry name" value="LicT"/>
    <property type="match status" value="1"/>
</dbReference>
<dbReference type="Proteomes" id="UP000298615">
    <property type="component" value="Chromosome"/>
</dbReference>
<organism evidence="1 2">
    <name type="scientific">Vagococcus zengguangii</name>
    <dbReference type="NCBI Taxonomy" id="2571750"/>
    <lineage>
        <taxon>Bacteria</taxon>
        <taxon>Bacillati</taxon>
        <taxon>Bacillota</taxon>
        <taxon>Bacilli</taxon>
        <taxon>Lactobacillales</taxon>
        <taxon>Enterococcaceae</taxon>
        <taxon>Vagococcus</taxon>
    </lineage>
</organism>
<dbReference type="Gene3D" id="1.10.1790.10">
    <property type="entry name" value="PRD domain"/>
    <property type="match status" value="2"/>
</dbReference>
<dbReference type="InterPro" id="IPR036650">
    <property type="entry name" value="CAT_RNA-bd_dom_sf"/>
</dbReference>
<dbReference type="SMART" id="SM01061">
    <property type="entry name" value="CAT_RBD"/>
    <property type="match status" value="1"/>
</dbReference>
<dbReference type="KEGG" id="vao:FA707_09695"/>
<dbReference type="SUPFAM" id="SSF50151">
    <property type="entry name" value="SacY-like RNA-binding domain"/>
    <property type="match status" value="1"/>
</dbReference>
<dbReference type="Pfam" id="PF00874">
    <property type="entry name" value="PRD"/>
    <property type="match status" value="2"/>
</dbReference>
<evidence type="ECO:0000313" key="2">
    <source>
        <dbReference type="Proteomes" id="UP000298615"/>
    </source>
</evidence>
<dbReference type="PROSITE" id="PS51372">
    <property type="entry name" value="PRD_2"/>
    <property type="match status" value="2"/>
</dbReference>
<keyword evidence="2" id="KW-1185">Reference proteome</keyword>
<name>A0A4D7CSD6_9ENTE</name>
<dbReference type="Pfam" id="PF03123">
    <property type="entry name" value="CAT_RBD"/>
    <property type="match status" value="1"/>
</dbReference>
<dbReference type="PANTHER" id="PTHR30185:SF15">
    <property type="entry name" value="CRYPTIC BETA-GLUCOSIDE BGL OPERON ANTITERMINATOR"/>
    <property type="match status" value="1"/>
</dbReference>
<dbReference type="InterPro" id="IPR011608">
    <property type="entry name" value="PRD"/>
</dbReference>
<dbReference type="EMBL" id="CP039712">
    <property type="protein sequence ID" value="QCI87185.1"/>
    <property type="molecule type" value="Genomic_DNA"/>
</dbReference>
<dbReference type="InterPro" id="IPR004341">
    <property type="entry name" value="CAT_RNA-bd_dom"/>
</dbReference>
<dbReference type="GO" id="GO:0006355">
    <property type="term" value="P:regulation of DNA-templated transcription"/>
    <property type="evidence" value="ECO:0007669"/>
    <property type="project" value="InterPro"/>
</dbReference>
<dbReference type="GO" id="GO:0003723">
    <property type="term" value="F:RNA binding"/>
    <property type="evidence" value="ECO:0007669"/>
    <property type="project" value="InterPro"/>
</dbReference>